<name>A0A179C3H7_9LACO</name>
<organism evidence="3 4">
    <name type="scientific">Ligilactobacillus aviarius</name>
    <dbReference type="NCBI Taxonomy" id="1606"/>
    <lineage>
        <taxon>Bacteria</taxon>
        <taxon>Bacillati</taxon>
        <taxon>Bacillota</taxon>
        <taxon>Bacilli</taxon>
        <taxon>Lactobacillales</taxon>
        <taxon>Lactobacillaceae</taxon>
        <taxon>Ligilactobacillus</taxon>
    </lineage>
</organism>
<proteinExistence type="predicted"/>
<accession>A0A179C3H7</accession>
<protein>
    <recommendedName>
        <fullName evidence="2">HTH cro/C1-type domain-containing protein</fullName>
    </recommendedName>
</protein>
<dbReference type="PANTHER" id="PTHR46558">
    <property type="entry name" value="TRACRIPTIONAL REGULATORY PROTEIN-RELATED-RELATED"/>
    <property type="match status" value="1"/>
</dbReference>
<feature type="domain" description="HTH cro/C1-type" evidence="2">
    <location>
        <begin position="5"/>
        <end position="59"/>
    </location>
</feature>
<dbReference type="GO" id="GO:0003677">
    <property type="term" value="F:DNA binding"/>
    <property type="evidence" value="ECO:0007669"/>
    <property type="project" value="UniProtKB-KW"/>
</dbReference>
<dbReference type="Gene3D" id="1.10.260.40">
    <property type="entry name" value="lambda repressor-like DNA-binding domains"/>
    <property type="match status" value="1"/>
</dbReference>
<dbReference type="EMBL" id="LVKI01000019">
    <property type="protein sequence ID" value="OAQ07941.1"/>
    <property type="molecule type" value="Genomic_DNA"/>
</dbReference>
<dbReference type="SMART" id="SM00530">
    <property type="entry name" value="HTH_XRE"/>
    <property type="match status" value="1"/>
</dbReference>
<reference evidence="4" key="1">
    <citation type="submission" date="2016-03" db="EMBL/GenBank/DDBJ databases">
        <authorList>
            <person name="Johnson T.J."/>
            <person name="Youmans B."/>
            <person name="Case K."/>
            <person name="Noll S."/>
        </authorList>
    </citation>
    <scope>NUCLEOTIDE SEQUENCE [LARGE SCALE GENOMIC DNA]</scope>
    <source>
        <strain evidence="4">UMNLAv8</strain>
    </source>
</reference>
<evidence type="ECO:0000313" key="4">
    <source>
        <dbReference type="Proteomes" id="UP000078520"/>
    </source>
</evidence>
<sequence length="254" mass="29362">MCTRIRELRIEKGITQKKLAELLNISQQAVANYEKGKRVPKKDLQEKLAGIFNMPASYVMGVGFSPKELEEITYEAIYYSLKNIIENNESSGFDGRLQRWLRRSVLLDALNLRDVVVKNNKILPYEEVEESLKNKLNKYFSGFYFMNASTKIAGEYAFYNVTDYSEIAGIQYSIKRDYINRNLPDTITQINSEITKEKEKELLNKLNLDNLNIFDGLSINNRELKRALLTGKTEKARDLINQNISILNDLKGRL</sequence>
<dbReference type="InterPro" id="IPR010982">
    <property type="entry name" value="Lambda_DNA-bd_dom_sf"/>
</dbReference>
<evidence type="ECO:0000259" key="2">
    <source>
        <dbReference type="PROSITE" id="PS50943"/>
    </source>
</evidence>
<dbReference type="CDD" id="cd00093">
    <property type="entry name" value="HTH_XRE"/>
    <property type="match status" value="1"/>
</dbReference>
<gene>
    <name evidence="3" type="ORF">A3O14_04845</name>
</gene>
<dbReference type="Proteomes" id="UP000078520">
    <property type="component" value="Unassembled WGS sequence"/>
</dbReference>
<dbReference type="PROSITE" id="PS50943">
    <property type="entry name" value="HTH_CROC1"/>
    <property type="match status" value="1"/>
</dbReference>
<dbReference type="AlphaFoldDB" id="A0A179C3H7"/>
<keyword evidence="1" id="KW-0238">DNA-binding</keyword>
<dbReference type="RefSeq" id="WP_064208712.1">
    <property type="nucleotide sequence ID" value="NZ_LVKC01000005.1"/>
</dbReference>
<dbReference type="Pfam" id="PF01381">
    <property type="entry name" value="HTH_3"/>
    <property type="match status" value="1"/>
</dbReference>
<dbReference type="InterPro" id="IPR001387">
    <property type="entry name" value="Cro/C1-type_HTH"/>
</dbReference>
<evidence type="ECO:0000256" key="1">
    <source>
        <dbReference type="ARBA" id="ARBA00023125"/>
    </source>
</evidence>
<evidence type="ECO:0000313" key="3">
    <source>
        <dbReference type="EMBL" id="OAQ07941.1"/>
    </source>
</evidence>
<dbReference type="PANTHER" id="PTHR46558:SF11">
    <property type="entry name" value="HTH-TYPE TRANSCRIPTIONAL REGULATOR XRE"/>
    <property type="match status" value="1"/>
</dbReference>
<comment type="caution">
    <text evidence="3">The sequence shown here is derived from an EMBL/GenBank/DDBJ whole genome shotgun (WGS) entry which is preliminary data.</text>
</comment>
<dbReference type="SUPFAM" id="SSF47413">
    <property type="entry name" value="lambda repressor-like DNA-binding domains"/>
    <property type="match status" value="1"/>
</dbReference>